<reference evidence="1 2" key="1">
    <citation type="submission" date="2016-01" db="EMBL/GenBank/DDBJ databases">
        <title>Highly variable Streptococcus oralis are common among viridans streptococci isolated from primates.</title>
        <authorList>
            <person name="Denapaite D."/>
            <person name="Rieger M."/>
            <person name="Koendgen S."/>
            <person name="Brueckner R."/>
            <person name="Ochigava I."/>
            <person name="Kappeler P."/>
            <person name="Maetz-Rensing K."/>
            <person name="Leendertz F."/>
            <person name="Hakenbeck R."/>
        </authorList>
    </citation>
    <scope>NUCLEOTIDE SEQUENCE [LARGE SCALE GENOMIC DNA]</scope>
    <source>
        <strain evidence="1 2">DD24</strain>
    </source>
</reference>
<evidence type="ECO:0000313" key="2">
    <source>
        <dbReference type="Proteomes" id="UP000070353"/>
    </source>
</evidence>
<accession>A0A139QR13</accession>
<organism evidence="1 2">
    <name type="scientific">Streptococcus oralis</name>
    <dbReference type="NCBI Taxonomy" id="1303"/>
    <lineage>
        <taxon>Bacteria</taxon>
        <taxon>Bacillati</taxon>
        <taxon>Bacillota</taxon>
        <taxon>Bacilli</taxon>
        <taxon>Lactobacillales</taxon>
        <taxon>Streptococcaceae</taxon>
        <taxon>Streptococcus</taxon>
    </lineage>
</organism>
<name>A0A139QR13_STROR</name>
<evidence type="ECO:0000313" key="1">
    <source>
        <dbReference type="EMBL" id="KXU04976.1"/>
    </source>
</evidence>
<protein>
    <recommendedName>
        <fullName evidence="3">DUF1868 domain-containing protein</fullName>
    </recommendedName>
</protein>
<dbReference type="AlphaFoldDB" id="A0A139QR13"/>
<gene>
    <name evidence="1" type="ORF">SORDD24_00977</name>
</gene>
<dbReference type="InterPro" id="IPR009097">
    <property type="entry name" value="Cyclic_Pdiesterase"/>
</dbReference>
<comment type="caution">
    <text evidence="1">The sequence shown here is derived from an EMBL/GenBank/DDBJ whole genome shotgun (WGS) entry which is preliminary data.</text>
</comment>
<proteinExistence type="predicted"/>
<sequence>MEPANSESSQRLKEIRDYIAEKTGVRFANHNSYQFHISIGYVREPLTEVEKQLFDGVRARLTQLLLEKLPLISIERIEFTVFEDMRKFVPYLPKEK</sequence>
<dbReference type="Gene3D" id="3.90.1140.10">
    <property type="entry name" value="Cyclic phosphodiesterase"/>
    <property type="match status" value="1"/>
</dbReference>
<dbReference type="EMBL" id="LQZB01000092">
    <property type="protein sequence ID" value="KXU04976.1"/>
    <property type="molecule type" value="Genomic_DNA"/>
</dbReference>
<evidence type="ECO:0008006" key="3">
    <source>
        <dbReference type="Google" id="ProtNLM"/>
    </source>
</evidence>
<dbReference type="Proteomes" id="UP000070353">
    <property type="component" value="Unassembled WGS sequence"/>
</dbReference>
<dbReference type="SUPFAM" id="SSF55144">
    <property type="entry name" value="LigT-like"/>
    <property type="match status" value="1"/>
</dbReference>